<feature type="transmembrane region" description="Helical" evidence="1">
    <location>
        <begin position="20"/>
        <end position="42"/>
    </location>
</feature>
<dbReference type="Pfam" id="PF07963">
    <property type="entry name" value="N_methyl"/>
    <property type="match status" value="1"/>
</dbReference>
<evidence type="ECO:0000256" key="1">
    <source>
        <dbReference type="SAM" id="Phobius"/>
    </source>
</evidence>
<protein>
    <submittedName>
        <fullName evidence="2">Type II secretion system protein</fullName>
    </submittedName>
</protein>
<dbReference type="NCBIfam" id="TIGR02532">
    <property type="entry name" value="IV_pilin_GFxxxE"/>
    <property type="match status" value="1"/>
</dbReference>
<proteinExistence type="predicted"/>
<keyword evidence="1" id="KW-1133">Transmembrane helix</keyword>
<dbReference type="AlphaFoldDB" id="A0A5M8QMN0"/>
<accession>A0A5M8QMN0</accession>
<dbReference type="InterPro" id="IPR012902">
    <property type="entry name" value="N_methyl_site"/>
</dbReference>
<gene>
    <name evidence="2" type="ORF">FQ330_03340</name>
</gene>
<name>A0A5M8QMN0_9MICO</name>
<dbReference type="RefSeq" id="WP_146355219.1">
    <property type="nucleotide sequence ID" value="NZ_VOIR01000011.1"/>
</dbReference>
<organism evidence="2 3">
    <name type="scientific">Agrococcus sediminis</name>
    <dbReference type="NCBI Taxonomy" id="2599924"/>
    <lineage>
        <taxon>Bacteria</taxon>
        <taxon>Bacillati</taxon>
        <taxon>Actinomycetota</taxon>
        <taxon>Actinomycetes</taxon>
        <taxon>Micrococcales</taxon>
        <taxon>Microbacteriaceae</taxon>
        <taxon>Agrococcus</taxon>
    </lineage>
</organism>
<evidence type="ECO:0000313" key="2">
    <source>
        <dbReference type="EMBL" id="KAA6436451.1"/>
    </source>
</evidence>
<sequence>MTASTLTRLRRGSQEDGFTLLELLIAIVILGTVLALSAPVFTEHVREQRAKRVKNDVRTNANIVIERLRSHHDPALPISSLSAIKLHKSDNDTVITLSGKPQAQWTVKVENAPLKACYIYTNSDRSITEC</sequence>
<keyword evidence="1" id="KW-0812">Transmembrane</keyword>
<evidence type="ECO:0000313" key="3">
    <source>
        <dbReference type="Proteomes" id="UP000323221"/>
    </source>
</evidence>
<keyword evidence="3" id="KW-1185">Reference proteome</keyword>
<reference evidence="2 3" key="1">
    <citation type="submission" date="2019-08" db="EMBL/GenBank/DDBJ databases">
        <title>Agrococcus lahaulensis sp. nov., isolated from a cold desert of the Indian Himalayas.</title>
        <authorList>
            <person name="Qu J.H."/>
        </authorList>
    </citation>
    <scope>NUCLEOTIDE SEQUENCE [LARGE SCALE GENOMIC DNA]</scope>
    <source>
        <strain evidence="2 3">NS18</strain>
    </source>
</reference>
<dbReference type="EMBL" id="VOIR01000011">
    <property type="protein sequence ID" value="KAA6436451.1"/>
    <property type="molecule type" value="Genomic_DNA"/>
</dbReference>
<comment type="caution">
    <text evidence="2">The sequence shown here is derived from an EMBL/GenBank/DDBJ whole genome shotgun (WGS) entry which is preliminary data.</text>
</comment>
<dbReference type="Gene3D" id="3.30.700.10">
    <property type="entry name" value="Glycoprotein, Type 4 Pilin"/>
    <property type="match status" value="1"/>
</dbReference>
<keyword evidence="1" id="KW-0472">Membrane</keyword>
<dbReference type="InterPro" id="IPR045584">
    <property type="entry name" value="Pilin-like"/>
</dbReference>
<dbReference type="Proteomes" id="UP000323221">
    <property type="component" value="Unassembled WGS sequence"/>
</dbReference>
<dbReference type="SUPFAM" id="SSF54523">
    <property type="entry name" value="Pili subunits"/>
    <property type="match status" value="1"/>
</dbReference>